<dbReference type="PANTHER" id="PTHR40064:SF1">
    <property type="entry name" value="MEMBRANE PROTEIN"/>
    <property type="match status" value="1"/>
</dbReference>
<evidence type="ECO:0000259" key="8">
    <source>
        <dbReference type="Pfam" id="PF11728"/>
    </source>
</evidence>
<evidence type="ECO:0000256" key="6">
    <source>
        <dbReference type="SAM" id="Coils"/>
    </source>
</evidence>
<evidence type="ECO:0000256" key="4">
    <source>
        <dbReference type="ARBA" id="ARBA00022989"/>
    </source>
</evidence>
<dbReference type="PANTHER" id="PTHR40064">
    <property type="entry name" value="MEMBRANE PROTEIN-RELATED"/>
    <property type="match status" value="1"/>
</dbReference>
<dbReference type="AlphaFoldDB" id="A0A2T4Z1S9"/>
<protein>
    <submittedName>
        <fullName evidence="9">Uncharacterized membrane protein YgaE (UPF0421/DUF939 family)</fullName>
    </submittedName>
</protein>
<reference evidence="9 10" key="1">
    <citation type="submission" date="2018-04" db="EMBL/GenBank/DDBJ databases">
        <title>Genomic Encyclopedia of Archaeal and Bacterial Type Strains, Phase II (KMG-II): from individual species to whole genera.</title>
        <authorList>
            <person name="Goeker M."/>
        </authorList>
    </citation>
    <scope>NUCLEOTIDE SEQUENCE [LARGE SCALE GENOMIC DNA]</scope>
    <source>
        <strain evidence="9 10">DSM 45169</strain>
    </source>
</reference>
<evidence type="ECO:0000256" key="1">
    <source>
        <dbReference type="ARBA" id="ARBA00004651"/>
    </source>
</evidence>
<dbReference type="OrthoDB" id="357521at2"/>
<keyword evidence="6" id="KW-0175">Coiled coil</keyword>
<comment type="caution">
    <text evidence="9">The sequence shown here is derived from an EMBL/GenBank/DDBJ whole genome shotgun (WGS) entry which is preliminary data.</text>
</comment>
<dbReference type="RefSeq" id="WP_107728367.1">
    <property type="nucleotide sequence ID" value="NZ_PZZP01000003.1"/>
</dbReference>
<dbReference type="Gene3D" id="1.20.120.940">
    <property type="entry name" value="Putative aromatic acid exporter, C-terminal domain"/>
    <property type="match status" value="1"/>
</dbReference>
<evidence type="ECO:0000256" key="2">
    <source>
        <dbReference type="ARBA" id="ARBA00022475"/>
    </source>
</evidence>
<dbReference type="EMBL" id="PZZP01000003">
    <property type="protein sequence ID" value="PTM54736.1"/>
    <property type="molecule type" value="Genomic_DNA"/>
</dbReference>
<dbReference type="Pfam" id="PF06081">
    <property type="entry name" value="ArAE_1"/>
    <property type="match status" value="1"/>
</dbReference>
<keyword evidence="4 7" id="KW-1133">Transmembrane helix</keyword>
<feature type="transmembrane region" description="Helical" evidence="7">
    <location>
        <begin position="111"/>
        <end position="128"/>
    </location>
</feature>
<gene>
    <name evidence="9" type="ORF">C8J48_3388</name>
</gene>
<evidence type="ECO:0000256" key="3">
    <source>
        <dbReference type="ARBA" id="ARBA00022692"/>
    </source>
</evidence>
<dbReference type="Proteomes" id="UP000241639">
    <property type="component" value="Unassembled WGS sequence"/>
</dbReference>
<evidence type="ECO:0000313" key="10">
    <source>
        <dbReference type="Proteomes" id="UP000241639"/>
    </source>
</evidence>
<organism evidence="9 10">
    <name type="scientific">Desmospora activa DSM 45169</name>
    <dbReference type="NCBI Taxonomy" id="1121389"/>
    <lineage>
        <taxon>Bacteria</taxon>
        <taxon>Bacillati</taxon>
        <taxon>Bacillota</taxon>
        <taxon>Bacilli</taxon>
        <taxon>Bacillales</taxon>
        <taxon>Thermoactinomycetaceae</taxon>
        <taxon>Desmospora</taxon>
    </lineage>
</organism>
<dbReference type="InterPro" id="IPR010343">
    <property type="entry name" value="ArAE_1"/>
</dbReference>
<dbReference type="InterPro" id="IPR038323">
    <property type="entry name" value="ArAE_1_C_sf"/>
</dbReference>
<keyword evidence="2" id="KW-1003">Cell membrane</keyword>
<dbReference type="GO" id="GO:0005886">
    <property type="term" value="C:plasma membrane"/>
    <property type="evidence" value="ECO:0007669"/>
    <property type="project" value="UniProtKB-SubCell"/>
</dbReference>
<evidence type="ECO:0000256" key="7">
    <source>
        <dbReference type="SAM" id="Phobius"/>
    </source>
</evidence>
<keyword evidence="3 7" id="KW-0812">Transmembrane</keyword>
<evidence type="ECO:0000256" key="5">
    <source>
        <dbReference type="ARBA" id="ARBA00023136"/>
    </source>
</evidence>
<accession>A0A2T4Z1S9</accession>
<dbReference type="InterPro" id="IPR052984">
    <property type="entry name" value="UPF0421"/>
</dbReference>
<proteinExistence type="predicted"/>
<sequence length="327" mass="37792">MEGTVLGKKRELRFKIGYRTIKTAVGVGFSVWIARELGLESYTMAGVITMLCIQPTIKRSINTALSRLLCGLLAMLVSGLVFTLVGYNIPAVILFFLAVIPLATRLNVQEGLVISAVVVFHVFLYEQWTWSFFFNEMILILIGVVTALILNLHMPNLQKRMNRMKKEIDQALTKTLLLVAQGIREGESSGYEQELDRLKEMLQQAERLGRSDVENHLFRGEGSFQHYLDVRTQQFYGLERMEPLLRSLRGRDPHGAPIAQLLENWIKGRNHSTKPDRELHSMEELALLYERFRNDALPASREEFETRSALYQLMREWSQYLRWEQKL</sequence>
<comment type="subcellular location">
    <subcellularLocation>
        <location evidence="1">Cell membrane</location>
        <topology evidence="1">Multi-pass membrane protein</topology>
    </subcellularLocation>
</comment>
<evidence type="ECO:0000313" key="9">
    <source>
        <dbReference type="EMBL" id="PTM54736.1"/>
    </source>
</evidence>
<feature type="domain" description="Putative aromatic acid exporter C-terminal" evidence="8">
    <location>
        <begin position="159"/>
        <end position="322"/>
    </location>
</feature>
<feature type="coiled-coil region" evidence="6">
    <location>
        <begin position="154"/>
        <end position="211"/>
    </location>
</feature>
<keyword evidence="5 7" id="KW-0472">Membrane</keyword>
<dbReference type="Pfam" id="PF11728">
    <property type="entry name" value="ArAE_1_C"/>
    <property type="match status" value="1"/>
</dbReference>
<feature type="transmembrane region" description="Helical" evidence="7">
    <location>
        <begin position="64"/>
        <end position="81"/>
    </location>
</feature>
<feature type="transmembrane region" description="Helical" evidence="7">
    <location>
        <begin position="134"/>
        <end position="154"/>
    </location>
</feature>
<name>A0A2T4Z1S9_9BACL</name>
<dbReference type="InterPro" id="IPR021062">
    <property type="entry name" value="ArAE_1_C"/>
</dbReference>
<keyword evidence="10" id="KW-1185">Reference proteome</keyword>